<dbReference type="InterPro" id="IPR002300">
    <property type="entry name" value="aa-tRNA-synth_Ia"/>
</dbReference>
<organism evidence="10">
    <name type="scientific">hydrothermal vent metagenome</name>
    <dbReference type="NCBI Taxonomy" id="652676"/>
    <lineage>
        <taxon>unclassified sequences</taxon>
        <taxon>metagenomes</taxon>
        <taxon>ecological metagenomes</taxon>
    </lineage>
</organism>
<name>A0A1W1E740_9ZZZZ</name>
<dbReference type="InterPro" id="IPR013155">
    <property type="entry name" value="M/V/L/I-tRNA-synth_anticd-bd"/>
</dbReference>
<dbReference type="GO" id="GO:0006428">
    <property type="term" value="P:isoleucyl-tRNA aminoacylation"/>
    <property type="evidence" value="ECO:0007669"/>
    <property type="project" value="InterPro"/>
</dbReference>
<dbReference type="CDD" id="cd00818">
    <property type="entry name" value="IleRS_core"/>
    <property type="match status" value="1"/>
</dbReference>
<evidence type="ECO:0000256" key="2">
    <source>
        <dbReference type="ARBA" id="ARBA00022490"/>
    </source>
</evidence>
<dbReference type="InterPro" id="IPR014729">
    <property type="entry name" value="Rossmann-like_a/b/a_fold"/>
</dbReference>
<evidence type="ECO:0000256" key="1">
    <source>
        <dbReference type="ARBA" id="ARBA00013165"/>
    </source>
</evidence>
<dbReference type="GO" id="GO:0005829">
    <property type="term" value="C:cytosol"/>
    <property type="evidence" value="ECO:0007669"/>
    <property type="project" value="TreeGrafter"/>
</dbReference>
<dbReference type="InterPro" id="IPR033708">
    <property type="entry name" value="Anticodon_Ile_BEm"/>
</dbReference>
<feature type="domain" description="Aminoacyl-tRNA synthetase class Ia" evidence="8">
    <location>
        <begin position="27"/>
        <end position="648"/>
    </location>
</feature>
<evidence type="ECO:0000256" key="6">
    <source>
        <dbReference type="ARBA" id="ARBA00022917"/>
    </source>
</evidence>
<dbReference type="Pfam" id="PF08264">
    <property type="entry name" value="Anticodon_1"/>
    <property type="match status" value="1"/>
</dbReference>
<evidence type="ECO:0000313" key="10">
    <source>
        <dbReference type="EMBL" id="SFV89763.1"/>
    </source>
</evidence>
<evidence type="ECO:0000259" key="9">
    <source>
        <dbReference type="Pfam" id="PF08264"/>
    </source>
</evidence>
<dbReference type="Gene3D" id="1.10.730.20">
    <property type="match status" value="1"/>
</dbReference>
<dbReference type="HAMAP" id="MF_02002">
    <property type="entry name" value="Ile_tRNA_synth_type1"/>
    <property type="match status" value="1"/>
</dbReference>
<keyword evidence="6" id="KW-0648">Protein biosynthesis</keyword>
<dbReference type="InterPro" id="IPR009008">
    <property type="entry name" value="Val/Leu/Ile-tRNA-synth_edit"/>
</dbReference>
<dbReference type="AlphaFoldDB" id="A0A1W1E740"/>
<dbReference type="SUPFAM" id="SSF50677">
    <property type="entry name" value="ValRS/IleRS/LeuRS editing domain"/>
    <property type="match status" value="1"/>
</dbReference>
<dbReference type="PANTHER" id="PTHR42765:SF1">
    <property type="entry name" value="ISOLEUCINE--TRNA LIGASE, MITOCHONDRIAL"/>
    <property type="match status" value="1"/>
</dbReference>
<keyword evidence="2" id="KW-0963">Cytoplasm</keyword>
<dbReference type="GO" id="GO:0005524">
    <property type="term" value="F:ATP binding"/>
    <property type="evidence" value="ECO:0007669"/>
    <property type="project" value="UniProtKB-KW"/>
</dbReference>
<dbReference type="InterPro" id="IPR002301">
    <property type="entry name" value="Ile-tRNA-ligase"/>
</dbReference>
<dbReference type="GO" id="GO:0000049">
    <property type="term" value="F:tRNA binding"/>
    <property type="evidence" value="ECO:0007669"/>
    <property type="project" value="InterPro"/>
</dbReference>
<dbReference type="PROSITE" id="PS00178">
    <property type="entry name" value="AA_TRNA_LIGASE_I"/>
    <property type="match status" value="1"/>
</dbReference>
<keyword evidence="4" id="KW-0547">Nucleotide-binding</keyword>
<dbReference type="InterPro" id="IPR050081">
    <property type="entry name" value="Ile-tRNA_ligase"/>
</dbReference>
<dbReference type="PRINTS" id="PR00984">
    <property type="entry name" value="TRNASYNTHILE"/>
</dbReference>
<feature type="domain" description="Methionyl/Valyl/Leucyl/Isoleucyl-tRNA synthetase anticodon-binding" evidence="9">
    <location>
        <begin position="689"/>
        <end position="842"/>
    </location>
</feature>
<dbReference type="Pfam" id="PF00133">
    <property type="entry name" value="tRNA-synt_1"/>
    <property type="match status" value="1"/>
</dbReference>
<dbReference type="Gene3D" id="3.90.740.10">
    <property type="entry name" value="Valyl/Leucyl/Isoleucyl-tRNA synthetase, editing domain"/>
    <property type="match status" value="1"/>
</dbReference>
<sequence>MDYKETLLLPKTDFPMRGNLPQNEPKKYQAWFENGVYEQMKAKRKGAELFTLHDGPPYANGDIHIGHALNKILKDIILKYNYFQGKAVRMTPGWDCHGLPIEQKVEEKLGKAKKEAMPTAQFRALCREHAAKFIDIQREGFKSLGVIADWDNPYVTMDFKFEANIYRTLCEVAKRGLLVERHKPIFWSWAAQTALADAEVEYEDKEDYSIYVHFELSDAAKEKLDIHGKAGLVIWTTTPWTLPANSGISINPDEMYVLTDDGYIVAEARYDAMIEEGVVSGHASRKIAATELEGLLAINPLNGRPSKVVLGEHVLMDGGTGCVHTAPGHGEDDYKVGLKYGLEVIMPVNEKGLYDESVIGLNLLPEAEKFVGMHIFKANEPILELLGESLLKVSKFTHSYPHCWRTKKPLIYRATNQWFISIDDKPESSGDTLRESALKAIETVKFYPETAKNRLKPMIEGRPDWCISRQRSWGVPIAFFRSKSTKAVILDDEVLEHIAALFDEHGADAWYEMSIAQLLPANSKYDPDDLEKIEDILDVWFDSGSTWNSVLRSGNYDAGNYPASLYLEGSDQHRGWFQSSLLLSSAINHISPYETLITHGFTVDEKGEKMSKSKGNVVAPDKVIKQYGSEILRLWVALSDYQSDLKISDGILKQTAEQYRKIRNTFRFLLANVNDLETVVSPEAYGALDRWILRKAADVFASVKASFDANDFLKGFATLNHFITNELSGIYMDITKDRLYCEAKDADVRRATQSAMLHIAKAMLGLVAPVLTYTADEILAYAPAVFKEEMESVFDLLYTPVPEVAESFDDTVLLEAREKFSEAIDALKKEKVIKATLELEIATERSLFPIEDDKDLEDWFVVSAVKASSEGEELASFEVEGKRFSVHKATAHKCPRCWRYTATAEETLCQRCSEVVA</sequence>
<evidence type="ECO:0000256" key="4">
    <source>
        <dbReference type="ARBA" id="ARBA00022741"/>
    </source>
</evidence>
<dbReference type="EMBL" id="FPIB01000002">
    <property type="protein sequence ID" value="SFV89763.1"/>
    <property type="molecule type" value="Genomic_DNA"/>
</dbReference>
<keyword evidence="3 10" id="KW-0436">Ligase</keyword>
<dbReference type="Gene3D" id="3.40.50.620">
    <property type="entry name" value="HUPs"/>
    <property type="match status" value="2"/>
</dbReference>
<dbReference type="SUPFAM" id="SSF47323">
    <property type="entry name" value="Anticodon-binding domain of a subclass of class I aminoacyl-tRNA synthetases"/>
    <property type="match status" value="1"/>
</dbReference>
<dbReference type="InterPro" id="IPR009080">
    <property type="entry name" value="tRNAsynth_Ia_anticodon-bd"/>
</dbReference>
<dbReference type="EC" id="6.1.1.5" evidence="1"/>
<dbReference type="InterPro" id="IPR023585">
    <property type="entry name" value="Ile-tRNA-ligase_type1"/>
</dbReference>
<dbReference type="CDD" id="cd07960">
    <property type="entry name" value="Anticodon_Ia_Ile_BEm"/>
    <property type="match status" value="1"/>
</dbReference>
<reference evidence="10" key="1">
    <citation type="submission" date="2016-10" db="EMBL/GenBank/DDBJ databases">
        <authorList>
            <person name="de Groot N.N."/>
        </authorList>
    </citation>
    <scope>NUCLEOTIDE SEQUENCE</scope>
</reference>
<evidence type="ECO:0000256" key="5">
    <source>
        <dbReference type="ARBA" id="ARBA00022840"/>
    </source>
</evidence>
<dbReference type="GO" id="GO:0004822">
    <property type="term" value="F:isoleucine-tRNA ligase activity"/>
    <property type="evidence" value="ECO:0007669"/>
    <property type="project" value="UniProtKB-EC"/>
</dbReference>
<dbReference type="PANTHER" id="PTHR42765">
    <property type="entry name" value="SOLEUCYL-TRNA SYNTHETASE"/>
    <property type="match status" value="1"/>
</dbReference>
<protein>
    <recommendedName>
        <fullName evidence="1">isoleucine--tRNA ligase</fullName>
        <ecNumber evidence="1">6.1.1.5</ecNumber>
    </recommendedName>
</protein>
<proteinExistence type="inferred from homology"/>
<dbReference type="SUPFAM" id="SSF52374">
    <property type="entry name" value="Nucleotidylyl transferase"/>
    <property type="match status" value="1"/>
</dbReference>
<dbReference type="InterPro" id="IPR001412">
    <property type="entry name" value="aa-tRNA-synth_I_CS"/>
</dbReference>
<dbReference type="FunFam" id="3.40.50.620:FF:000092">
    <property type="entry name" value="Isoleucine--tRNA ligase"/>
    <property type="match status" value="1"/>
</dbReference>
<keyword evidence="7 10" id="KW-0030">Aminoacyl-tRNA synthetase</keyword>
<dbReference type="GO" id="GO:0002161">
    <property type="term" value="F:aminoacyl-tRNA deacylase activity"/>
    <property type="evidence" value="ECO:0007669"/>
    <property type="project" value="InterPro"/>
</dbReference>
<accession>A0A1W1E740</accession>
<keyword evidence="5" id="KW-0067">ATP-binding</keyword>
<dbReference type="NCBIfam" id="TIGR00392">
    <property type="entry name" value="ileS"/>
    <property type="match status" value="1"/>
</dbReference>
<evidence type="ECO:0000256" key="7">
    <source>
        <dbReference type="ARBA" id="ARBA00023146"/>
    </source>
</evidence>
<evidence type="ECO:0000256" key="3">
    <source>
        <dbReference type="ARBA" id="ARBA00022598"/>
    </source>
</evidence>
<gene>
    <name evidence="10" type="ORF">MNB_SV-4-1497</name>
</gene>
<evidence type="ECO:0000259" key="8">
    <source>
        <dbReference type="Pfam" id="PF00133"/>
    </source>
</evidence>